<feature type="domain" description="GGDEF" evidence="2">
    <location>
        <begin position="60"/>
        <end position="194"/>
    </location>
</feature>
<dbReference type="InterPro" id="IPR035919">
    <property type="entry name" value="EAL_sf"/>
</dbReference>
<reference evidence="3 4" key="1">
    <citation type="submission" date="2015-11" db="EMBL/GenBank/DDBJ databases">
        <title>Butyribacter intestini gen. nov., sp. nov., a butyric acid-producing bacterium of the family Lachnospiraceae isolated from the human faeces.</title>
        <authorList>
            <person name="Zou Y."/>
            <person name="Xue W."/>
            <person name="Luo G."/>
            <person name="Lv M."/>
        </authorList>
    </citation>
    <scope>NUCLEOTIDE SEQUENCE [LARGE SCALE GENOMIC DNA]</scope>
    <source>
        <strain evidence="3 4">ACET-33324</strain>
    </source>
</reference>
<dbReference type="OrthoDB" id="9762141at2"/>
<dbReference type="PANTHER" id="PTHR33121">
    <property type="entry name" value="CYCLIC DI-GMP PHOSPHODIESTERASE PDEF"/>
    <property type="match status" value="1"/>
</dbReference>
<dbReference type="CDD" id="cd01949">
    <property type="entry name" value="GGDEF"/>
    <property type="match status" value="1"/>
</dbReference>
<dbReference type="NCBIfam" id="TIGR00254">
    <property type="entry name" value="GGDEF"/>
    <property type="match status" value="1"/>
</dbReference>
<evidence type="ECO:0000259" key="2">
    <source>
        <dbReference type="PROSITE" id="PS50887"/>
    </source>
</evidence>
<dbReference type="GO" id="GO:0071111">
    <property type="term" value="F:cyclic-guanylate-specific phosphodiesterase activity"/>
    <property type="evidence" value="ECO:0007669"/>
    <property type="project" value="InterPro"/>
</dbReference>
<dbReference type="RefSeq" id="WP_058352364.1">
    <property type="nucleotide sequence ID" value="NZ_CABMMD010000146.1"/>
</dbReference>
<evidence type="ECO:0000313" key="3">
    <source>
        <dbReference type="EMBL" id="KSV59377.1"/>
    </source>
</evidence>
<organism evidence="3 4">
    <name type="scientific">Acetivibrio ethanolgignens</name>
    <dbReference type="NCBI Taxonomy" id="290052"/>
    <lineage>
        <taxon>Bacteria</taxon>
        <taxon>Bacillati</taxon>
        <taxon>Bacillota</taxon>
        <taxon>Clostridia</taxon>
        <taxon>Eubacteriales</taxon>
        <taxon>Oscillospiraceae</taxon>
        <taxon>Acetivibrio</taxon>
    </lineage>
</organism>
<gene>
    <name evidence="3" type="ORF">ASU35_09040</name>
</gene>
<dbReference type="Gene3D" id="3.30.70.270">
    <property type="match status" value="1"/>
</dbReference>
<dbReference type="EMBL" id="LNAM01000146">
    <property type="protein sequence ID" value="KSV59377.1"/>
    <property type="molecule type" value="Genomic_DNA"/>
</dbReference>
<dbReference type="InterPro" id="IPR043128">
    <property type="entry name" value="Rev_trsase/Diguanyl_cyclase"/>
</dbReference>
<dbReference type="InterPro" id="IPR001633">
    <property type="entry name" value="EAL_dom"/>
</dbReference>
<dbReference type="SUPFAM" id="SSF55073">
    <property type="entry name" value="Nucleotide cyclase"/>
    <property type="match status" value="1"/>
</dbReference>
<dbReference type="InterPro" id="IPR000160">
    <property type="entry name" value="GGDEF_dom"/>
</dbReference>
<dbReference type="InterPro" id="IPR029787">
    <property type="entry name" value="Nucleotide_cyclase"/>
</dbReference>
<dbReference type="Proteomes" id="UP000054874">
    <property type="component" value="Unassembled WGS sequence"/>
</dbReference>
<dbReference type="STRING" id="290052.ASU35_09040"/>
<dbReference type="SUPFAM" id="SSF141868">
    <property type="entry name" value="EAL domain-like"/>
    <property type="match status" value="1"/>
</dbReference>
<dbReference type="CDD" id="cd01948">
    <property type="entry name" value="EAL"/>
    <property type="match status" value="1"/>
</dbReference>
<sequence length="457" mass="53027">MNLFFILGILGFFAAATLFVLHRKEVYYRQLAMKDDLTGVWNRNKFIKEAERLLNHNKNKEYYLISTDVDKFNYINDTFGYSTGDEVLREEADQFARIFENQGIYARIAADEFVGIVENDGIECEKLLTRKLQEFEANMHEYSNHYFRLQIKIGICKIERRDSEARITEYIDRANIAKKQIKGNLNQIIAYFDDETAKRSALENEIESKMEKALENGEFCVYYQPKYNLQTEVIEGAEALVRWIDPDKGMIGPDLFIPLFEKNGFIIRLDFYVYEEVCRHLQKWIKEGRRVVPVSVNVSRVHLGTPNFISDLIALLKKYEIPVKLVELELTESVFSDDEETMKRIVMTLKNIGFRISIDDFGSGYSSLNLLKQIPADVLKIDRGFLEEVEESIKSKIIIAQVVSMARKINMHTVCEGVETKKQADFLREIHCEVAQGYLFSKPLPLPEFESKITGQS</sequence>
<evidence type="ECO:0000313" key="4">
    <source>
        <dbReference type="Proteomes" id="UP000054874"/>
    </source>
</evidence>
<keyword evidence="4" id="KW-1185">Reference proteome</keyword>
<dbReference type="Pfam" id="PF00990">
    <property type="entry name" value="GGDEF"/>
    <property type="match status" value="1"/>
</dbReference>
<feature type="domain" description="EAL" evidence="1">
    <location>
        <begin position="203"/>
        <end position="457"/>
    </location>
</feature>
<comment type="caution">
    <text evidence="3">The sequence shown here is derived from an EMBL/GenBank/DDBJ whole genome shotgun (WGS) entry which is preliminary data.</text>
</comment>
<dbReference type="Gene3D" id="3.20.20.450">
    <property type="entry name" value="EAL domain"/>
    <property type="match status" value="1"/>
</dbReference>
<dbReference type="Pfam" id="PF00563">
    <property type="entry name" value="EAL"/>
    <property type="match status" value="1"/>
</dbReference>
<evidence type="ECO:0000259" key="1">
    <source>
        <dbReference type="PROSITE" id="PS50883"/>
    </source>
</evidence>
<dbReference type="PROSITE" id="PS50883">
    <property type="entry name" value="EAL"/>
    <property type="match status" value="1"/>
</dbReference>
<dbReference type="AlphaFoldDB" id="A0A0V8QFM2"/>
<name>A0A0V8QFM2_9FIRM</name>
<proteinExistence type="predicted"/>
<dbReference type="SMART" id="SM00052">
    <property type="entry name" value="EAL"/>
    <property type="match status" value="1"/>
</dbReference>
<evidence type="ECO:0008006" key="5">
    <source>
        <dbReference type="Google" id="ProtNLM"/>
    </source>
</evidence>
<dbReference type="InterPro" id="IPR050706">
    <property type="entry name" value="Cyclic-di-GMP_PDE-like"/>
</dbReference>
<accession>A0A0V8QFM2</accession>
<dbReference type="SMART" id="SM00267">
    <property type="entry name" value="GGDEF"/>
    <property type="match status" value="1"/>
</dbReference>
<protein>
    <recommendedName>
        <fullName evidence="5">Diguanylate cyclase</fullName>
    </recommendedName>
</protein>
<dbReference type="PROSITE" id="PS50887">
    <property type="entry name" value="GGDEF"/>
    <property type="match status" value="1"/>
</dbReference>
<dbReference type="PANTHER" id="PTHR33121:SF71">
    <property type="entry name" value="OXYGEN SENSOR PROTEIN DOSP"/>
    <property type="match status" value="1"/>
</dbReference>